<evidence type="ECO:0000313" key="3">
    <source>
        <dbReference type="Proteomes" id="UP000232720"/>
    </source>
</evidence>
<name>Q80LI5_NPVAH</name>
<feature type="transmembrane region" description="Helical" evidence="1">
    <location>
        <begin position="115"/>
        <end position="135"/>
    </location>
</feature>
<dbReference type="EMBL" id="AP006270">
    <property type="protein sequence ID" value="BAC67362.1"/>
    <property type="molecule type" value="Genomic_DNA"/>
</dbReference>
<feature type="transmembrane region" description="Helical" evidence="1">
    <location>
        <begin position="207"/>
        <end position="227"/>
    </location>
</feature>
<reference evidence="2 3" key="1">
    <citation type="journal article" date="2003" name="Virology">
        <title>Genome sequence and organization of a nucleopolyhedrovirus isolated from the smaller tea tortrix, Adoxophyes honmai.</title>
        <authorList>
            <person name="Nakai M."/>
            <person name="Goto C."/>
            <person name="Kang W."/>
            <person name="Shikata M."/>
            <person name="Luque T."/>
            <person name="Kunimi Y."/>
        </authorList>
    </citation>
    <scope>NUCLEOTIDE SEQUENCE [LARGE SCALE GENOMIC DNA]</scope>
    <source>
        <strain evidence="2 3">ADN001</strain>
    </source>
</reference>
<dbReference type="KEGG" id="vg:1485727"/>
<accession>Q80LI5</accession>
<feature type="transmembrane region" description="Helical" evidence="1">
    <location>
        <begin position="67"/>
        <end position="94"/>
    </location>
</feature>
<sequence>MATTEPFVESAYIAETDIKTVRDKYATCIYLKSKHGSLRLMMAIRLLGLIHSTLLNIALFYKYKYKAFLHFITWAGTITFMMFASALVSSLTVYKKRNSLNLMESKLFKPWYLDLQQVCYTICGSVVLLSVYYNIVLFNLYNSVDEYDVIVSIINLLIVLTELFNNNVPVQLINFYQPFLYICLHLLFLYTYSTVTNNEVEIVKFDGIFITINLVLFLTFYVLFYTLDLFKTMCNKKPVTY</sequence>
<keyword evidence="3" id="KW-1185">Reference proteome</keyword>
<keyword evidence="1" id="KW-0812">Transmembrane</keyword>
<dbReference type="Proteomes" id="UP000232720">
    <property type="component" value="Genome"/>
</dbReference>
<evidence type="ECO:0000256" key="1">
    <source>
        <dbReference type="SAM" id="Phobius"/>
    </source>
</evidence>
<feature type="transmembrane region" description="Helical" evidence="1">
    <location>
        <begin position="176"/>
        <end position="195"/>
    </location>
</feature>
<keyword evidence="1" id="KW-0472">Membrane</keyword>
<protein>
    <submittedName>
        <fullName evidence="2">Uncharacterized protein</fullName>
    </submittedName>
</protein>
<evidence type="ECO:0000313" key="2">
    <source>
        <dbReference type="EMBL" id="BAC67362.1"/>
    </source>
</evidence>
<feature type="transmembrane region" description="Helical" evidence="1">
    <location>
        <begin position="147"/>
        <end position="164"/>
    </location>
</feature>
<organismHost>
    <name type="scientific">Adoxophyes honmai</name>
    <name type="common">Smaller tea tortrix moth</name>
    <dbReference type="NCBI Taxonomy" id="85585"/>
</organismHost>
<proteinExistence type="predicted"/>
<dbReference type="OrthoDB" id="13338at10239"/>
<dbReference type="RefSeq" id="NP_818758.1">
    <property type="nucleotide sequence ID" value="NC_004690.1"/>
</dbReference>
<feature type="transmembrane region" description="Helical" evidence="1">
    <location>
        <begin position="42"/>
        <end position="61"/>
    </location>
</feature>
<organism evidence="2 3">
    <name type="scientific">Adoxophyes honmai nucleopolyhedrovirus</name>
    <dbReference type="NCBI Taxonomy" id="224399"/>
    <lineage>
        <taxon>Viruses</taxon>
        <taxon>Viruses incertae sedis</taxon>
        <taxon>Naldaviricetes</taxon>
        <taxon>Lefavirales</taxon>
        <taxon>Baculoviridae</taxon>
        <taxon>Alphabaculovirus</taxon>
        <taxon>Alphabaculovirus adhonmai</taxon>
    </lineage>
</organism>
<keyword evidence="1" id="KW-1133">Transmembrane helix</keyword>
<dbReference type="GeneID" id="1485727"/>